<evidence type="ECO:0000256" key="6">
    <source>
        <dbReference type="ARBA" id="ARBA00022603"/>
    </source>
</evidence>
<dbReference type="GO" id="GO:0004719">
    <property type="term" value="F:protein-L-isoaspartate (D-aspartate) O-methyltransferase activity"/>
    <property type="evidence" value="ECO:0007669"/>
    <property type="project" value="UniProtKB-EC"/>
</dbReference>
<dbReference type="OrthoDB" id="9810066at2"/>
<dbReference type="PANTHER" id="PTHR11579:SF0">
    <property type="entry name" value="PROTEIN-L-ISOASPARTATE(D-ASPARTATE) O-METHYLTRANSFERASE"/>
    <property type="match status" value="1"/>
</dbReference>
<dbReference type="RefSeq" id="WP_148915811.1">
    <property type="nucleotide sequence ID" value="NZ_VSZS01000065.1"/>
</dbReference>
<keyword evidence="13" id="KW-1185">Reference proteome</keyword>
<dbReference type="SUPFAM" id="SSF53335">
    <property type="entry name" value="S-adenosyl-L-methionine-dependent methyltransferases"/>
    <property type="match status" value="1"/>
</dbReference>
<sequence>MDEAEREKFAGFLLRMRGAGLDRRDLIAAIEATPRTSFVPSQWRADAWSDRSVPIECGETIEGIDLQMQALAALDLQPGCRVLEIGTGSGYTAAVMARLSARVLTLDRYKTLVELARQRHEALGISNIIVRQADGTLGAPAEGPFDRIIVWASYEELPRSFVDQISTGGVMVAAVGPAEGTQVMEKLAKLGSRFERTPFAQVRFQPMASGVAAAI</sequence>
<evidence type="ECO:0000256" key="5">
    <source>
        <dbReference type="ARBA" id="ARBA00022490"/>
    </source>
</evidence>
<dbReference type="GO" id="GO:0032259">
    <property type="term" value="P:methylation"/>
    <property type="evidence" value="ECO:0007669"/>
    <property type="project" value="UniProtKB-KW"/>
</dbReference>
<proteinExistence type="inferred from homology"/>
<protein>
    <recommendedName>
        <fullName evidence="4">Protein-L-isoaspartate O-methyltransferase</fullName>
        <ecNumber evidence="3">2.1.1.77</ecNumber>
    </recommendedName>
    <alternativeName>
        <fullName evidence="11">L-isoaspartyl protein carboxyl methyltransferase</fullName>
    </alternativeName>
    <alternativeName>
        <fullName evidence="9">Protein L-isoaspartyl methyltransferase</fullName>
    </alternativeName>
    <alternativeName>
        <fullName evidence="10">Protein-beta-aspartate methyltransferase</fullName>
    </alternativeName>
</protein>
<evidence type="ECO:0000256" key="7">
    <source>
        <dbReference type="ARBA" id="ARBA00022679"/>
    </source>
</evidence>
<evidence type="ECO:0000256" key="8">
    <source>
        <dbReference type="ARBA" id="ARBA00022691"/>
    </source>
</evidence>
<dbReference type="Gene3D" id="3.40.50.150">
    <property type="entry name" value="Vaccinia Virus protein VP39"/>
    <property type="match status" value="1"/>
</dbReference>
<dbReference type="NCBIfam" id="NF001453">
    <property type="entry name" value="PRK00312.1"/>
    <property type="match status" value="1"/>
</dbReference>
<dbReference type="Proteomes" id="UP000323258">
    <property type="component" value="Unassembled WGS sequence"/>
</dbReference>
<comment type="similarity">
    <text evidence="2">Belongs to the methyltransferase superfamily. L-isoaspartyl/D-aspartyl protein methyltransferase family.</text>
</comment>
<dbReference type="EMBL" id="VSZS01000065">
    <property type="protein sequence ID" value="TYR31010.1"/>
    <property type="molecule type" value="Genomic_DNA"/>
</dbReference>
<keyword evidence="6 12" id="KW-0489">Methyltransferase</keyword>
<dbReference type="EC" id="2.1.1.77" evidence="3"/>
<reference evidence="12 13" key="1">
    <citation type="submission" date="2019-08" db="EMBL/GenBank/DDBJ databases">
        <authorList>
            <person name="Seo Y.L."/>
        </authorList>
    </citation>
    <scope>NUCLEOTIDE SEQUENCE [LARGE SCALE GENOMIC DNA]</scope>
    <source>
        <strain evidence="12 13">MaA-C15</strain>
    </source>
</reference>
<dbReference type="GO" id="GO:0005737">
    <property type="term" value="C:cytoplasm"/>
    <property type="evidence" value="ECO:0007669"/>
    <property type="project" value="UniProtKB-SubCell"/>
</dbReference>
<evidence type="ECO:0000256" key="1">
    <source>
        <dbReference type="ARBA" id="ARBA00004496"/>
    </source>
</evidence>
<evidence type="ECO:0000313" key="12">
    <source>
        <dbReference type="EMBL" id="TYR31010.1"/>
    </source>
</evidence>
<organism evidence="12 13">
    <name type="scientific">Neoaquamicrobium microcysteis</name>
    <dbReference type="NCBI Taxonomy" id="2682781"/>
    <lineage>
        <taxon>Bacteria</taxon>
        <taxon>Pseudomonadati</taxon>
        <taxon>Pseudomonadota</taxon>
        <taxon>Alphaproteobacteria</taxon>
        <taxon>Hyphomicrobiales</taxon>
        <taxon>Phyllobacteriaceae</taxon>
        <taxon>Neoaquamicrobium</taxon>
    </lineage>
</organism>
<keyword evidence="7 12" id="KW-0808">Transferase</keyword>
<dbReference type="InterPro" id="IPR000682">
    <property type="entry name" value="PCMT"/>
</dbReference>
<evidence type="ECO:0000256" key="9">
    <source>
        <dbReference type="ARBA" id="ARBA00030757"/>
    </source>
</evidence>
<gene>
    <name evidence="12" type="ORF">FY036_16375</name>
</gene>
<evidence type="ECO:0000256" key="3">
    <source>
        <dbReference type="ARBA" id="ARBA00011890"/>
    </source>
</evidence>
<evidence type="ECO:0000256" key="2">
    <source>
        <dbReference type="ARBA" id="ARBA00005369"/>
    </source>
</evidence>
<evidence type="ECO:0000256" key="11">
    <source>
        <dbReference type="ARBA" id="ARBA00031350"/>
    </source>
</evidence>
<comment type="caution">
    <text evidence="12">The sequence shown here is derived from an EMBL/GenBank/DDBJ whole genome shotgun (WGS) entry which is preliminary data.</text>
</comment>
<dbReference type="AlphaFoldDB" id="A0A5D4GWS4"/>
<comment type="subcellular location">
    <subcellularLocation>
        <location evidence="1">Cytoplasm</location>
    </subcellularLocation>
</comment>
<dbReference type="Pfam" id="PF01135">
    <property type="entry name" value="PCMT"/>
    <property type="match status" value="1"/>
</dbReference>
<dbReference type="CDD" id="cd02440">
    <property type="entry name" value="AdoMet_MTases"/>
    <property type="match status" value="1"/>
</dbReference>
<evidence type="ECO:0000256" key="4">
    <source>
        <dbReference type="ARBA" id="ARBA00013346"/>
    </source>
</evidence>
<reference evidence="12 13" key="2">
    <citation type="submission" date="2019-09" db="EMBL/GenBank/DDBJ databases">
        <title>Mesorhizobium sp. MaA-C15 isolated from Microcystis aeruginosa.</title>
        <authorList>
            <person name="Jeong S.E."/>
            <person name="Jin H.M."/>
            <person name="Jeon C.O."/>
        </authorList>
    </citation>
    <scope>NUCLEOTIDE SEQUENCE [LARGE SCALE GENOMIC DNA]</scope>
    <source>
        <strain evidence="12 13">MaA-C15</strain>
    </source>
</reference>
<dbReference type="PANTHER" id="PTHR11579">
    <property type="entry name" value="PROTEIN-L-ISOASPARTATE O-METHYLTRANSFERASE"/>
    <property type="match status" value="1"/>
</dbReference>
<name>A0A5D4GWS4_9HYPH</name>
<keyword evidence="5" id="KW-0963">Cytoplasm</keyword>
<evidence type="ECO:0000256" key="10">
    <source>
        <dbReference type="ARBA" id="ARBA00031323"/>
    </source>
</evidence>
<dbReference type="InterPro" id="IPR029063">
    <property type="entry name" value="SAM-dependent_MTases_sf"/>
</dbReference>
<accession>A0A5D4GWS4</accession>
<keyword evidence="8" id="KW-0949">S-adenosyl-L-methionine</keyword>
<evidence type="ECO:0000313" key="13">
    <source>
        <dbReference type="Proteomes" id="UP000323258"/>
    </source>
</evidence>